<dbReference type="InterPro" id="IPR036322">
    <property type="entry name" value="WD40_repeat_dom_sf"/>
</dbReference>
<dbReference type="EMBL" id="JAHRHJ020000010">
    <property type="protein sequence ID" value="KAH9296959.1"/>
    <property type="molecule type" value="Genomic_DNA"/>
</dbReference>
<reference evidence="8 9" key="1">
    <citation type="journal article" date="2021" name="Nat. Plants">
        <title>The Taxus genome provides insights into paclitaxel biosynthesis.</title>
        <authorList>
            <person name="Xiong X."/>
            <person name="Gou J."/>
            <person name="Liao Q."/>
            <person name="Li Y."/>
            <person name="Zhou Q."/>
            <person name="Bi G."/>
            <person name="Li C."/>
            <person name="Du R."/>
            <person name="Wang X."/>
            <person name="Sun T."/>
            <person name="Guo L."/>
            <person name="Liang H."/>
            <person name="Lu P."/>
            <person name="Wu Y."/>
            <person name="Zhang Z."/>
            <person name="Ro D.K."/>
            <person name="Shang Y."/>
            <person name="Huang S."/>
            <person name="Yan J."/>
        </authorList>
    </citation>
    <scope>NUCLEOTIDE SEQUENCE [LARGE SCALE GENOMIC DNA]</scope>
    <source>
        <strain evidence="8">Ta-2019</strain>
    </source>
</reference>
<gene>
    <name evidence="8" type="ORF">KI387_028641</name>
</gene>
<dbReference type="OMA" id="DPNTLYW"/>
<evidence type="ECO:0000256" key="1">
    <source>
        <dbReference type="ARBA" id="ARBA00005434"/>
    </source>
</evidence>
<feature type="region of interest" description="Disordered" evidence="7">
    <location>
        <begin position="30"/>
        <end position="91"/>
    </location>
</feature>
<dbReference type="Proteomes" id="UP000824469">
    <property type="component" value="Unassembled WGS sequence"/>
</dbReference>
<dbReference type="GO" id="GO:0006974">
    <property type="term" value="P:DNA damage response"/>
    <property type="evidence" value="ECO:0007669"/>
    <property type="project" value="UniProtKB-KW"/>
</dbReference>
<comment type="caution">
    <text evidence="8">The sequence shown here is derived from an EMBL/GenBank/DDBJ whole genome shotgun (WGS) entry which is preliminary data.</text>
</comment>
<evidence type="ECO:0000256" key="5">
    <source>
        <dbReference type="ARBA" id="ARBA00023125"/>
    </source>
</evidence>
<dbReference type="AlphaFoldDB" id="A0AA38CFY8"/>
<feature type="repeat" description="WD" evidence="6">
    <location>
        <begin position="304"/>
        <end position="346"/>
    </location>
</feature>
<dbReference type="PANTHER" id="PTHR14773">
    <property type="entry name" value="WD REPEAT-CONTAINING PROTEIN 76"/>
    <property type="match status" value="1"/>
</dbReference>
<keyword evidence="5" id="KW-0238">DNA-binding</keyword>
<keyword evidence="2 6" id="KW-0853">WD repeat</keyword>
<organism evidence="8 9">
    <name type="scientific">Taxus chinensis</name>
    <name type="common">Chinese yew</name>
    <name type="synonym">Taxus wallichiana var. chinensis</name>
    <dbReference type="NCBI Taxonomy" id="29808"/>
    <lineage>
        <taxon>Eukaryota</taxon>
        <taxon>Viridiplantae</taxon>
        <taxon>Streptophyta</taxon>
        <taxon>Embryophyta</taxon>
        <taxon>Tracheophyta</taxon>
        <taxon>Spermatophyta</taxon>
        <taxon>Pinopsida</taxon>
        <taxon>Pinidae</taxon>
        <taxon>Conifers II</taxon>
        <taxon>Cupressales</taxon>
        <taxon>Taxaceae</taxon>
        <taxon>Taxus</taxon>
    </lineage>
</organism>
<keyword evidence="4" id="KW-0227">DNA damage</keyword>
<dbReference type="InterPro" id="IPR001680">
    <property type="entry name" value="WD40_rpt"/>
</dbReference>
<feature type="non-terminal residue" evidence="8">
    <location>
        <position position="1"/>
    </location>
</feature>
<evidence type="ECO:0000256" key="7">
    <source>
        <dbReference type="SAM" id="MobiDB-lite"/>
    </source>
</evidence>
<feature type="compositionally biased region" description="Basic and acidic residues" evidence="7">
    <location>
        <begin position="30"/>
        <end position="58"/>
    </location>
</feature>
<dbReference type="PROSITE" id="PS50082">
    <property type="entry name" value="WD_REPEATS_2"/>
    <property type="match status" value="1"/>
</dbReference>
<dbReference type="InterPro" id="IPR019775">
    <property type="entry name" value="WD40_repeat_CS"/>
</dbReference>
<evidence type="ECO:0000313" key="9">
    <source>
        <dbReference type="Proteomes" id="UP000824469"/>
    </source>
</evidence>
<evidence type="ECO:0000256" key="6">
    <source>
        <dbReference type="PROSITE-ProRule" id="PRU00221"/>
    </source>
</evidence>
<keyword evidence="3" id="KW-0677">Repeat</keyword>
<dbReference type="Gene3D" id="2.130.10.10">
    <property type="entry name" value="YVTN repeat-like/Quinoprotein amine dehydrogenase"/>
    <property type="match status" value="1"/>
</dbReference>
<dbReference type="SMART" id="SM00320">
    <property type="entry name" value="WD40"/>
    <property type="match status" value="4"/>
</dbReference>
<comment type="similarity">
    <text evidence="1">Belongs to the WD repeat DDB2/WDR76 family.</text>
</comment>
<dbReference type="InterPro" id="IPR050853">
    <property type="entry name" value="WD_repeat_DNA-damage-binding"/>
</dbReference>
<evidence type="ECO:0000313" key="8">
    <source>
        <dbReference type="EMBL" id="KAH9296959.1"/>
    </source>
</evidence>
<dbReference type="PANTHER" id="PTHR14773:SF0">
    <property type="entry name" value="WD REPEAT-CONTAINING PROTEIN 76"/>
    <property type="match status" value="1"/>
</dbReference>
<protein>
    <recommendedName>
        <fullName evidence="10">WD repeat-containing protein 76</fullName>
    </recommendedName>
</protein>
<evidence type="ECO:0008006" key="10">
    <source>
        <dbReference type="Google" id="ProtNLM"/>
    </source>
</evidence>
<proteinExistence type="inferred from homology"/>
<dbReference type="GO" id="GO:0005634">
    <property type="term" value="C:nucleus"/>
    <property type="evidence" value="ECO:0007669"/>
    <property type="project" value="TreeGrafter"/>
</dbReference>
<accession>A0AA38CFY8</accession>
<evidence type="ECO:0000256" key="4">
    <source>
        <dbReference type="ARBA" id="ARBA00022763"/>
    </source>
</evidence>
<dbReference type="SUPFAM" id="SSF50978">
    <property type="entry name" value="WD40 repeat-like"/>
    <property type="match status" value="1"/>
</dbReference>
<name>A0AA38CFY8_TAXCH</name>
<dbReference type="PROSITE" id="PS00678">
    <property type="entry name" value="WD_REPEATS_1"/>
    <property type="match status" value="1"/>
</dbReference>
<dbReference type="InterPro" id="IPR015943">
    <property type="entry name" value="WD40/YVTN_repeat-like_dom_sf"/>
</dbReference>
<dbReference type="GO" id="GO:2000001">
    <property type="term" value="P:regulation of DNA damage checkpoint"/>
    <property type="evidence" value="ECO:0007669"/>
    <property type="project" value="TreeGrafter"/>
</dbReference>
<evidence type="ECO:0000256" key="2">
    <source>
        <dbReference type="ARBA" id="ARBA00022574"/>
    </source>
</evidence>
<sequence length="469" mass="52340">MDKITEYERKRLENIQRNQQMLAALGVHSTVKDIRSATKKPKLESKGFKTPKRERESEPTIIRRSLRTRGISPETLESLEVDSPSSKPPRKGFHVTSLEFPVSQKKGPLSFAETYVEHQGSASTRLCLDQIKDLNDNVSLADLKCAKPEQVFKGGRADYNLGDLNLESKNIVRVCPSRIFCVEFLPCRERVILVSGDKEGHLSLWDADCGEEEGDGLHIYRPHSSPISGIAVEPYSLTKVLSCSYDGFIRCMDIEKEAFDLVYNTDYHLSAICSSSSYQSVYFSEGQGEMKVLDCRVGGVSNSYCLHEKRINSIDFHPQKPHVVSTSSTDGKASIWDLRNMKKNKTESLATVQHMRAVHSAYFSPSGNLLATTSYDNKVGLLNGIDSMNTTMIYHYNPPRRWISSFRAIWGWDDQYIFIGNMDRGLDAICTTSKATTTLSSPLLTTIPTRLAKHPFQCGTLAGGTGGGK</sequence>
<dbReference type="GO" id="GO:0003677">
    <property type="term" value="F:DNA binding"/>
    <property type="evidence" value="ECO:0007669"/>
    <property type="project" value="UniProtKB-KW"/>
</dbReference>
<dbReference type="Pfam" id="PF00400">
    <property type="entry name" value="WD40"/>
    <property type="match status" value="3"/>
</dbReference>
<evidence type="ECO:0000256" key="3">
    <source>
        <dbReference type="ARBA" id="ARBA00022737"/>
    </source>
</evidence>
<dbReference type="PROSITE" id="PS50294">
    <property type="entry name" value="WD_REPEATS_REGION"/>
    <property type="match status" value="1"/>
</dbReference>
<keyword evidence="9" id="KW-1185">Reference proteome</keyword>